<dbReference type="InterPro" id="IPR002558">
    <property type="entry name" value="ILWEQ_dom"/>
</dbReference>
<dbReference type="GO" id="GO:0080025">
    <property type="term" value="F:phosphatidylinositol-3,5-bisphosphate binding"/>
    <property type="evidence" value="ECO:0007669"/>
    <property type="project" value="TreeGrafter"/>
</dbReference>
<organism evidence="11 12">
    <name type="scientific">Holothuria leucospilota</name>
    <name type="common">Black long sea cucumber</name>
    <name type="synonym">Mertensiothuria leucospilota</name>
    <dbReference type="NCBI Taxonomy" id="206669"/>
    <lineage>
        <taxon>Eukaryota</taxon>
        <taxon>Metazoa</taxon>
        <taxon>Echinodermata</taxon>
        <taxon>Eleutherozoa</taxon>
        <taxon>Echinozoa</taxon>
        <taxon>Holothuroidea</taxon>
        <taxon>Aspidochirotacea</taxon>
        <taxon>Aspidochirotida</taxon>
        <taxon>Holothuriidae</taxon>
        <taxon>Holothuria</taxon>
    </lineage>
</organism>
<evidence type="ECO:0000259" key="10">
    <source>
        <dbReference type="PROSITE" id="PS50945"/>
    </source>
</evidence>
<dbReference type="InterPro" id="IPR035964">
    <property type="entry name" value="I/LWEQ_dom_sf"/>
</dbReference>
<comment type="similarity">
    <text evidence="2">Belongs to the SLA2 family.</text>
</comment>
<proteinExistence type="inferred from homology"/>
<dbReference type="InterPro" id="IPR011417">
    <property type="entry name" value="ANTH_dom"/>
</dbReference>
<dbReference type="GO" id="GO:0032051">
    <property type="term" value="F:clathrin light chain binding"/>
    <property type="evidence" value="ECO:0007669"/>
    <property type="project" value="TreeGrafter"/>
</dbReference>
<dbReference type="Gene3D" id="1.20.1410.10">
    <property type="entry name" value="I/LWEQ domain"/>
    <property type="match status" value="1"/>
</dbReference>
<gene>
    <name evidence="11" type="ORF">HOLleu_11025</name>
</gene>
<evidence type="ECO:0000313" key="11">
    <source>
        <dbReference type="EMBL" id="KAJ8043770.1"/>
    </source>
</evidence>
<dbReference type="GO" id="GO:0030136">
    <property type="term" value="C:clathrin-coated vesicle"/>
    <property type="evidence" value="ECO:0007669"/>
    <property type="project" value="TreeGrafter"/>
</dbReference>
<dbReference type="SUPFAM" id="SSF109885">
    <property type="entry name" value="I/LWEQ domain"/>
    <property type="match status" value="1"/>
</dbReference>
<evidence type="ECO:0000256" key="1">
    <source>
        <dbReference type="ARBA" id="ARBA00004496"/>
    </source>
</evidence>
<dbReference type="GO" id="GO:0035615">
    <property type="term" value="F:clathrin adaptor activity"/>
    <property type="evidence" value="ECO:0007669"/>
    <property type="project" value="TreeGrafter"/>
</dbReference>
<dbReference type="PROSITE" id="PS50945">
    <property type="entry name" value="I_LWEQ"/>
    <property type="match status" value="1"/>
</dbReference>
<evidence type="ECO:0000256" key="4">
    <source>
        <dbReference type="ARBA" id="ARBA00022583"/>
    </source>
</evidence>
<feature type="region of interest" description="Disordered" evidence="8">
    <location>
        <begin position="297"/>
        <end position="330"/>
    </location>
</feature>
<feature type="compositionally biased region" description="Low complexity" evidence="8">
    <location>
        <begin position="300"/>
        <end position="311"/>
    </location>
</feature>
<accession>A0A9Q1HFA3</accession>
<dbReference type="SMART" id="SM00307">
    <property type="entry name" value="ILWEQ"/>
    <property type="match status" value="1"/>
</dbReference>
<comment type="caution">
    <text evidence="11">The sequence shown here is derived from an EMBL/GenBank/DDBJ whole genome shotgun (WGS) entry which is preliminary data.</text>
</comment>
<dbReference type="InterPro" id="IPR008942">
    <property type="entry name" value="ENTH_VHS"/>
</dbReference>
<feature type="domain" description="I/LWEQ" evidence="10">
    <location>
        <begin position="654"/>
        <end position="895"/>
    </location>
</feature>
<dbReference type="Gene3D" id="1.20.5.1700">
    <property type="match status" value="1"/>
</dbReference>
<comment type="subcellular location">
    <subcellularLocation>
        <location evidence="1">Cytoplasm</location>
    </subcellularLocation>
</comment>
<evidence type="ECO:0000256" key="7">
    <source>
        <dbReference type="SAM" id="Coils"/>
    </source>
</evidence>
<reference evidence="11" key="1">
    <citation type="submission" date="2021-10" db="EMBL/GenBank/DDBJ databases">
        <title>Tropical sea cucumber genome reveals ecological adaptation and Cuvierian tubules defense mechanism.</title>
        <authorList>
            <person name="Chen T."/>
        </authorList>
    </citation>
    <scope>NUCLEOTIDE SEQUENCE</scope>
    <source>
        <strain evidence="11">Nanhai2018</strain>
        <tissue evidence="11">Muscle</tissue>
    </source>
</reference>
<evidence type="ECO:0000313" key="12">
    <source>
        <dbReference type="Proteomes" id="UP001152320"/>
    </source>
</evidence>
<keyword evidence="6" id="KW-0009">Actin-binding</keyword>
<name>A0A9Q1HFA3_HOLLE</name>
<dbReference type="GO" id="GO:0043325">
    <property type="term" value="F:phosphatidylinositol-3,4-bisphosphate binding"/>
    <property type="evidence" value="ECO:0007669"/>
    <property type="project" value="TreeGrafter"/>
</dbReference>
<evidence type="ECO:0000256" key="8">
    <source>
        <dbReference type="SAM" id="MobiDB-lite"/>
    </source>
</evidence>
<dbReference type="PANTHER" id="PTHR10407">
    <property type="entry name" value="HUNTINGTIN INTERACTING PROTEIN 1"/>
    <property type="match status" value="1"/>
</dbReference>
<dbReference type="SMART" id="SM00273">
    <property type="entry name" value="ENTH"/>
    <property type="match status" value="1"/>
</dbReference>
<feature type="domain" description="ENTH" evidence="9">
    <location>
        <begin position="1"/>
        <end position="96"/>
    </location>
</feature>
<dbReference type="InterPro" id="IPR030224">
    <property type="entry name" value="Sla2_fam"/>
</dbReference>
<feature type="coiled-coil region" evidence="7">
    <location>
        <begin position="670"/>
        <end position="730"/>
    </location>
</feature>
<dbReference type="FunFam" id="1.20.1410.10:FF:000006">
    <property type="entry name" value="Huntingtin interacting protein"/>
    <property type="match status" value="1"/>
</dbReference>
<dbReference type="GO" id="GO:0007015">
    <property type="term" value="P:actin filament organization"/>
    <property type="evidence" value="ECO:0007669"/>
    <property type="project" value="TreeGrafter"/>
</dbReference>
<dbReference type="GO" id="GO:0030864">
    <property type="term" value="C:cortical actin cytoskeleton"/>
    <property type="evidence" value="ECO:0007669"/>
    <property type="project" value="TreeGrafter"/>
</dbReference>
<dbReference type="PROSITE" id="PS50942">
    <property type="entry name" value="ENTH"/>
    <property type="match status" value="1"/>
</dbReference>
<dbReference type="EMBL" id="JAIZAY010000004">
    <property type="protein sequence ID" value="KAJ8043770.1"/>
    <property type="molecule type" value="Genomic_DNA"/>
</dbReference>
<dbReference type="GO" id="GO:0051015">
    <property type="term" value="F:actin filament binding"/>
    <property type="evidence" value="ECO:0007669"/>
    <property type="project" value="TreeGrafter"/>
</dbReference>
<evidence type="ECO:0000259" key="9">
    <source>
        <dbReference type="PROSITE" id="PS50942"/>
    </source>
</evidence>
<evidence type="ECO:0000256" key="5">
    <source>
        <dbReference type="ARBA" id="ARBA00023054"/>
    </source>
</evidence>
<dbReference type="InterPro" id="IPR013809">
    <property type="entry name" value="ENTH"/>
</dbReference>
<dbReference type="Proteomes" id="UP001152320">
    <property type="component" value="Chromosome 4"/>
</dbReference>
<keyword evidence="5 7" id="KW-0175">Coiled coil</keyword>
<dbReference type="GO" id="GO:0048268">
    <property type="term" value="P:clathrin coat assembly"/>
    <property type="evidence" value="ECO:0007669"/>
    <property type="project" value="TreeGrafter"/>
</dbReference>
<dbReference type="Pfam" id="PF01608">
    <property type="entry name" value="I_LWEQ"/>
    <property type="match status" value="1"/>
</dbReference>
<keyword evidence="4" id="KW-0254">Endocytosis</keyword>
<dbReference type="GO" id="GO:0006897">
    <property type="term" value="P:endocytosis"/>
    <property type="evidence" value="ECO:0007669"/>
    <property type="project" value="UniProtKB-KW"/>
</dbReference>
<feature type="coiled-coil region" evidence="7">
    <location>
        <begin position="338"/>
        <end position="383"/>
    </location>
</feature>
<dbReference type="AlphaFoldDB" id="A0A9Q1HFA3"/>
<keyword evidence="12" id="KW-1185">Reference proteome</keyword>
<dbReference type="Pfam" id="PF07651">
    <property type="entry name" value="ANTH"/>
    <property type="match status" value="1"/>
</dbReference>
<evidence type="ECO:0000256" key="6">
    <source>
        <dbReference type="ARBA" id="ARBA00023203"/>
    </source>
</evidence>
<dbReference type="SUPFAM" id="SSF48464">
    <property type="entry name" value="ENTH/VHS domain"/>
    <property type="match status" value="1"/>
</dbReference>
<keyword evidence="3" id="KW-0963">Cytoplasm</keyword>
<dbReference type="PANTHER" id="PTHR10407:SF15">
    <property type="entry name" value="HUNTINGTIN INTERACTING PROTEIN 1"/>
    <property type="match status" value="1"/>
</dbReference>
<dbReference type="OrthoDB" id="8178130at2759"/>
<protein>
    <submittedName>
        <fullName evidence="11">Huntingtin-interacting protein 1</fullName>
    </submittedName>
</protein>
<dbReference type="FunFam" id="1.20.5.1700:FF:000002">
    <property type="entry name" value="Huntingtin interacting protein 1"/>
    <property type="match status" value="1"/>
</dbReference>
<evidence type="ECO:0000256" key="3">
    <source>
        <dbReference type="ARBA" id="ARBA00022490"/>
    </source>
</evidence>
<evidence type="ECO:0000256" key="2">
    <source>
        <dbReference type="ARBA" id="ARBA00010135"/>
    </source>
</evidence>
<sequence length="918" mass="102771">MGTFQEKGMGTFWTLASKTPLQGNPIICWKFCHTFHKILQQGHEKVLPEAQQHVRYISDLGKLWTHLQEGYGKLNSLYCQLLLTKLEFHQKYPAIPGNLQLSDPEKALEKMAENDINNFFQMSVEIFDYLDALINLEEAIFGSFDLSKHISSSASGQCRLAPLIPVVLDSGQLYDFSVRLLFKLHACLPADTLSGHRQRFLKQFEALKGFYSRTSNLTYFKNFIQVPSLPKSPPNFFIKTTSEATYITQAVMLDMLEADGGKDSPQPSREPSLFEEPITFSQVPTVAATPPRENDLFGGSSLLVDLSSPSSNGQMSRSPSTPPPLPVRNIPDEKDKLISQLRLEIENLKFELERTKKEDQRIIESLKRRLMEMEGEMNEHRTVIETQCQENEDLRGEVARLALAGSVAASNQDKINELEMRARANDEKFQKMKALYSNLRDEHVGLLRKHADVTKQMGRIQKSTEEQEMARLQAEKFVEQLQQSVEERKISEETVKNEAAAQRRVLLADAVRSAQDSLRRVMEEMDDPSYATATCTAEYLLSQSGGVDNALDELQQRLGFYEQNEYEVGNLIAGIGMFSNILGGYLLKGKATSNMAPVDKGENLSSACHKACQESISLMGILQEASSENFTIQRNQLDEQLKEISRVAELLHKGEGDISEELGDLVDKEMQATTDAILQAEKRIEDMLRKSQEADSGVKLEVNARILDSCTELMRNIKLLIEKSKSLQREIVSSGKGTASAKEFYKRHHRWTEGLISAAKLVGVGATHLVDASDRVVQGNEKFEALMVCSSEIAASTAQLVAASRVKSDKESVNLKELQSASKGVAASTAKVVASAKTGAEMIDEKESLDFTNLSLTQTKRLEMESKIKVLELESKLEKERVKLDELRKVHYQLAGASEGWDEAQTKPFGKKKNVAHD</sequence>